<accession>I0KDA0</accession>
<name>I0KDA0_9BACT</name>
<keyword evidence="2" id="KW-1185">Reference proteome</keyword>
<dbReference type="KEGG" id="fae:FAES_4103"/>
<dbReference type="eggNOG" id="ENOG502ZBHJ">
    <property type="taxonomic scope" value="Bacteria"/>
</dbReference>
<dbReference type="HOGENOM" id="CLU_056928_0_0_10"/>
<reference evidence="1 2" key="1">
    <citation type="journal article" date="2012" name="J. Bacteriol.">
        <title>Genome Sequence of Fibrella aestuarina BUZ 2T, a Filamentous Marine Bacterium.</title>
        <authorList>
            <person name="Filippini M."/>
            <person name="Qi W."/>
            <person name="Blom J."/>
            <person name="Goesmann A."/>
            <person name="Smits T.H."/>
            <person name="Bagheri H.C."/>
        </authorList>
    </citation>
    <scope>NUCLEOTIDE SEQUENCE [LARGE SCALE GENOMIC DNA]</scope>
    <source>
        <strain evidence="2">BUZ 2T</strain>
    </source>
</reference>
<gene>
    <name evidence="1" type="ORF">FAES_4103</name>
</gene>
<proteinExistence type="predicted"/>
<dbReference type="Pfam" id="PF14054">
    <property type="entry name" value="DUF4249"/>
    <property type="match status" value="1"/>
</dbReference>
<evidence type="ECO:0008006" key="3">
    <source>
        <dbReference type="Google" id="ProtNLM"/>
    </source>
</evidence>
<organism evidence="1 2">
    <name type="scientific">Fibrella aestuarina BUZ 2</name>
    <dbReference type="NCBI Taxonomy" id="1166018"/>
    <lineage>
        <taxon>Bacteria</taxon>
        <taxon>Pseudomonadati</taxon>
        <taxon>Bacteroidota</taxon>
        <taxon>Cytophagia</taxon>
        <taxon>Cytophagales</taxon>
        <taxon>Spirosomataceae</taxon>
        <taxon>Fibrella</taxon>
    </lineage>
</organism>
<dbReference type="STRING" id="1166018.FAES_4103"/>
<evidence type="ECO:0000313" key="1">
    <source>
        <dbReference type="EMBL" id="CCH02103.1"/>
    </source>
</evidence>
<dbReference type="InterPro" id="IPR025345">
    <property type="entry name" value="DUF4249"/>
</dbReference>
<sequence length="342" mass="38175">MSCVTPYQPETKSLPNRSLIVDGYITDQLGPHQVTLTYTADYTNTAVNFIVSGATVYVTDDQGNRQSFSDLGRGVYRTPATFKGQPGRTYKLTVILPDGRRYESQPETIRPVPAIDNIYATYTQKSVGNTATFDKGFDVYLDTTDPATTGDYYRWVWTHYEFLDFCEVRSRFVGSTAVENSYSCCQKCWDIIRCTGANCNNAISDEAINGKAISGQFIMRAPFSSLTSYYLEIEQLSISRDAYIYYKSIENLTQNNGGIFDAAPSSLRGNMVSVSDPGETVFGYFSASGAQKVPYRVDRTKGEGTPNLIIQPPLPPSPPPPPCAECVESDYRTRIQPRWWDL</sequence>
<evidence type="ECO:0000313" key="2">
    <source>
        <dbReference type="Proteomes" id="UP000011058"/>
    </source>
</evidence>
<dbReference type="Proteomes" id="UP000011058">
    <property type="component" value="Chromosome"/>
</dbReference>
<protein>
    <recommendedName>
        <fullName evidence="3">DUF4249 domain-containing protein</fullName>
    </recommendedName>
</protein>
<dbReference type="AlphaFoldDB" id="I0KDA0"/>
<dbReference type="EMBL" id="HE796683">
    <property type="protein sequence ID" value="CCH02103.1"/>
    <property type="molecule type" value="Genomic_DNA"/>
</dbReference>
<dbReference type="PATRIC" id="fig|1166018.3.peg.1053"/>